<evidence type="ECO:0000313" key="4">
    <source>
        <dbReference type="WormBase" id="Y49F6B.6b"/>
    </source>
</evidence>
<reference evidence="2 3" key="1">
    <citation type="journal article" date="1998" name="Science">
        <title>Genome sequence of the nematode C. elegans: a platform for investigating biology.</title>
        <authorList>
            <consortium name="The C. elegans sequencing consortium"/>
            <person name="Sulson J.E."/>
            <person name="Waterston R."/>
        </authorList>
    </citation>
    <scope>NUCLEOTIDE SEQUENCE [LARGE SCALE GENOMIC DNA]</scope>
    <source>
        <strain evidence="2 3">Bristol N2</strain>
    </source>
</reference>
<keyword evidence="3" id="KW-1185">Reference proteome</keyword>
<dbReference type="Proteomes" id="UP000001940">
    <property type="component" value="Chromosome II"/>
</dbReference>
<dbReference type="EMBL" id="BX284602">
    <property type="protein sequence ID" value="VAY52152.1"/>
    <property type="molecule type" value="Genomic_DNA"/>
</dbReference>
<evidence type="ECO:0000313" key="2">
    <source>
        <dbReference type="EMBL" id="VAY52152.1"/>
    </source>
</evidence>
<dbReference type="Bgee" id="WBGene00021718">
    <property type="expression patterns" value="Expressed in adult organism and 1 other cell type or tissue"/>
</dbReference>
<organism evidence="2 3">
    <name type="scientific">Caenorhabditis elegans</name>
    <dbReference type="NCBI Taxonomy" id="6239"/>
    <lineage>
        <taxon>Eukaryota</taxon>
        <taxon>Metazoa</taxon>
        <taxon>Ecdysozoa</taxon>
        <taxon>Nematoda</taxon>
        <taxon>Chromadorea</taxon>
        <taxon>Rhabditida</taxon>
        <taxon>Rhabditina</taxon>
        <taxon>Rhabditomorpha</taxon>
        <taxon>Rhabditoidea</taxon>
        <taxon>Rhabditidae</taxon>
        <taxon>Peloderinae</taxon>
        <taxon>Caenorhabditis</taxon>
    </lineage>
</organism>
<evidence type="ECO:0000313" key="3">
    <source>
        <dbReference type="Proteomes" id="UP000001940"/>
    </source>
</evidence>
<gene>
    <name evidence="2" type="ORF">CELE_Y49F6B.6</name>
    <name evidence="2 4" type="ORF">Y49F6B.6</name>
</gene>
<dbReference type="AlphaFoldDB" id="A0A3B1E3R6"/>
<accession>A0A3B1E3R6</accession>
<proteinExistence type="predicted"/>
<dbReference type="ExpressionAtlas" id="A0A3B1E3R6">
    <property type="expression patterns" value="baseline"/>
</dbReference>
<feature type="signal peptide" evidence="1">
    <location>
        <begin position="1"/>
        <end position="20"/>
    </location>
</feature>
<sequence>MNWLSMFILLAVTAMAASHGQRWFHKFHRNPASDEVHGDVWTQERPFEDVDSDEIFLRNWAQGRRRHGRHGRERIRTLDF</sequence>
<dbReference type="WormBase" id="Y49F6B.6b">
    <property type="protein sequence ID" value="CE52751"/>
    <property type="gene ID" value="WBGene00021718"/>
</dbReference>
<keyword evidence="1" id="KW-0732">Signal</keyword>
<dbReference type="STRING" id="6239.Y49F6B.6b.1"/>
<protein>
    <submittedName>
        <fullName evidence="2">Neuropeptide-Like Protein</fullName>
    </submittedName>
</protein>
<dbReference type="AGR" id="WB:WBGene00021718"/>
<evidence type="ECO:0000256" key="1">
    <source>
        <dbReference type="SAM" id="SignalP"/>
    </source>
</evidence>
<feature type="chain" id="PRO_5017355058" evidence="1">
    <location>
        <begin position="21"/>
        <end position="80"/>
    </location>
</feature>
<name>A0A3B1E3R6_CAEEL</name>
<dbReference type="InParanoid" id="A0A3B1E3R6"/>